<protein>
    <submittedName>
        <fullName evidence="2">Uncharacterized protein</fullName>
    </submittedName>
</protein>
<reference evidence="2" key="1">
    <citation type="submission" date="2021-01" db="EMBL/GenBank/DDBJ databases">
        <title>Chromosome-level genome assembly of a human fungal pathogen reveals clustering of transcriptionally co-regulated genes.</title>
        <authorList>
            <person name="Voorhies M."/>
            <person name="Cohen S."/>
            <person name="Shea T.P."/>
            <person name="Petrus S."/>
            <person name="Munoz J.F."/>
            <person name="Poplawski S."/>
            <person name="Goldman W.E."/>
            <person name="Michael T."/>
            <person name="Cuomo C.A."/>
            <person name="Sil A."/>
            <person name="Beyhan S."/>
        </authorList>
    </citation>
    <scope>NUCLEOTIDE SEQUENCE</scope>
    <source>
        <strain evidence="2">H88</strain>
    </source>
</reference>
<gene>
    <name evidence="2" type="ORF">I7I53_10985</name>
</gene>
<evidence type="ECO:0000313" key="2">
    <source>
        <dbReference type="EMBL" id="QSS50334.1"/>
    </source>
</evidence>
<evidence type="ECO:0000256" key="1">
    <source>
        <dbReference type="SAM" id="Phobius"/>
    </source>
</evidence>
<accession>A0A8A1LCZ8</accession>
<dbReference type="Proteomes" id="UP000663419">
    <property type="component" value="Chromosome 1"/>
</dbReference>
<feature type="transmembrane region" description="Helical" evidence="1">
    <location>
        <begin position="7"/>
        <end position="28"/>
    </location>
</feature>
<proteinExistence type="predicted"/>
<feature type="transmembrane region" description="Helical" evidence="1">
    <location>
        <begin position="40"/>
        <end position="57"/>
    </location>
</feature>
<dbReference type="VEuPathDB" id="FungiDB:I7I53_10985"/>
<dbReference type="EMBL" id="CP069102">
    <property type="protein sequence ID" value="QSS50334.1"/>
    <property type="molecule type" value="Genomic_DNA"/>
</dbReference>
<name>A0A8A1LCZ8_AJEC8</name>
<keyword evidence="1" id="KW-0472">Membrane</keyword>
<dbReference type="AlphaFoldDB" id="A0A8A1LCZ8"/>
<keyword evidence="1" id="KW-1133">Transmembrane helix</keyword>
<sequence>MPPVGSGICCFVSCYVGLYMMAVCGWQLNTCCKEPEASPPSVLILLIPMVYIWYFLVETRRGV</sequence>
<evidence type="ECO:0000313" key="3">
    <source>
        <dbReference type="Proteomes" id="UP000663419"/>
    </source>
</evidence>
<organism evidence="2 3">
    <name type="scientific">Ajellomyces capsulatus (strain H88)</name>
    <name type="common">Darling's disease fungus</name>
    <name type="synonym">Histoplasma capsulatum</name>
    <dbReference type="NCBI Taxonomy" id="544711"/>
    <lineage>
        <taxon>Eukaryota</taxon>
        <taxon>Fungi</taxon>
        <taxon>Dikarya</taxon>
        <taxon>Ascomycota</taxon>
        <taxon>Pezizomycotina</taxon>
        <taxon>Eurotiomycetes</taxon>
        <taxon>Eurotiomycetidae</taxon>
        <taxon>Onygenales</taxon>
        <taxon>Ajellomycetaceae</taxon>
        <taxon>Histoplasma</taxon>
    </lineage>
</organism>
<keyword evidence="1" id="KW-0812">Transmembrane</keyword>